<dbReference type="FunFam" id="1.10.10.10:FF:000029">
    <property type="entry name" value="Proliferation-associated 2G4, a"/>
    <property type="match status" value="1"/>
</dbReference>
<protein>
    <submittedName>
        <fullName evidence="4">Metallopeptidase family M24 protein</fullName>
    </submittedName>
</protein>
<dbReference type="InterPro" id="IPR000994">
    <property type="entry name" value="Pept_M24"/>
</dbReference>
<comment type="similarity">
    <text evidence="1">Belongs to the peptidase M24 family.</text>
</comment>
<dbReference type="InterPro" id="IPR036390">
    <property type="entry name" value="WH_DNA-bd_sf"/>
</dbReference>
<organism evidence="4 5">
    <name type="scientific">Acrasis kona</name>
    <dbReference type="NCBI Taxonomy" id="1008807"/>
    <lineage>
        <taxon>Eukaryota</taxon>
        <taxon>Discoba</taxon>
        <taxon>Heterolobosea</taxon>
        <taxon>Tetramitia</taxon>
        <taxon>Eutetramitia</taxon>
        <taxon>Acrasidae</taxon>
        <taxon>Acrasis</taxon>
    </lineage>
</organism>
<dbReference type="EMBL" id="JAOPGA020001325">
    <property type="protein sequence ID" value="KAL0487233.1"/>
    <property type="molecule type" value="Genomic_DNA"/>
</dbReference>
<dbReference type="InterPro" id="IPR036388">
    <property type="entry name" value="WH-like_DNA-bd_sf"/>
</dbReference>
<dbReference type="InterPro" id="IPR036005">
    <property type="entry name" value="Creatinase/aminopeptidase-like"/>
</dbReference>
<gene>
    <name evidence="4" type="ORF">AKO1_001137</name>
</gene>
<evidence type="ECO:0000313" key="5">
    <source>
        <dbReference type="Proteomes" id="UP001431209"/>
    </source>
</evidence>
<feature type="compositionally biased region" description="Basic residues" evidence="2">
    <location>
        <begin position="371"/>
        <end position="380"/>
    </location>
</feature>
<keyword evidence="5" id="KW-1185">Reference proteome</keyword>
<evidence type="ECO:0000256" key="2">
    <source>
        <dbReference type="SAM" id="MobiDB-lite"/>
    </source>
</evidence>
<evidence type="ECO:0000256" key="1">
    <source>
        <dbReference type="ARBA" id="ARBA00007319"/>
    </source>
</evidence>
<reference evidence="4 5" key="1">
    <citation type="submission" date="2024-03" db="EMBL/GenBank/DDBJ databases">
        <title>The Acrasis kona genome and developmental transcriptomes reveal deep origins of eukaryotic multicellular pathways.</title>
        <authorList>
            <person name="Sheikh S."/>
            <person name="Fu C.-J."/>
            <person name="Brown M.W."/>
            <person name="Baldauf S.L."/>
        </authorList>
    </citation>
    <scope>NUCLEOTIDE SEQUENCE [LARGE SCALE GENOMIC DNA]</scope>
    <source>
        <strain evidence="4 5">ATCC MYA-3509</strain>
    </source>
</reference>
<dbReference type="InterPro" id="IPR001714">
    <property type="entry name" value="Pept_M24_MAP"/>
</dbReference>
<evidence type="ECO:0000313" key="4">
    <source>
        <dbReference type="EMBL" id="KAL0487233.1"/>
    </source>
</evidence>
<accession>A0AAW2ZBS8</accession>
<sequence>MSDNKDVMDVEDTPKKEETSTEDEGLDNESVLQKYRLAAEVVNAAIAYLQKECVPGKRVVEICELGDKFITENAKKCFAKKKGMLKGIAFPTCVNVNQIVCHYSPYEDDQLALKENDVVRIDLGAHVDGYASFGAHTFILTNNQITGRAADVFAAAQTALHVATRLLKPGKKNSEITAAIKKISEEFGVSPAEGVLSHQIKRFVLDGQNTIILKETLDHHVEEVTFEENTVYVLDLVFTTSGEGRLKETQPKTGVYRRQAETSYNLKTQSARSTLNDINTRFGTFPFSVRALDKKTGRIGIVELFRHNLIDPYPVLCEKAGETAVHLKSTVLLLPRETQVLTGTQTIQSYVSEKKLQDANLLAVLATNLKSAKKKGKKDKKASDDTMDTTQE</sequence>
<feature type="domain" description="Peptidase M24" evidence="3">
    <location>
        <begin position="34"/>
        <end position="207"/>
    </location>
</feature>
<dbReference type="AlphaFoldDB" id="A0AAW2ZBS8"/>
<dbReference type="Proteomes" id="UP001431209">
    <property type="component" value="Unassembled WGS sequence"/>
</dbReference>
<dbReference type="SUPFAM" id="SSF46785">
    <property type="entry name" value="Winged helix' DNA-binding domain"/>
    <property type="match status" value="1"/>
</dbReference>
<dbReference type="PRINTS" id="PR00599">
    <property type="entry name" value="MAPEPTIDASE"/>
</dbReference>
<dbReference type="InterPro" id="IPR047113">
    <property type="entry name" value="PA2G4/ARX1"/>
</dbReference>
<dbReference type="PANTHER" id="PTHR10804:SF11">
    <property type="entry name" value="PROLIFERATION-ASSOCIATED PROTEIN 2G4"/>
    <property type="match status" value="1"/>
</dbReference>
<feature type="region of interest" description="Disordered" evidence="2">
    <location>
        <begin position="1"/>
        <end position="27"/>
    </location>
</feature>
<evidence type="ECO:0000259" key="3">
    <source>
        <dbReference type="Pfam" id="PF00557"/>
    </source>
</evidence>
<name>A0AAW2ZBS8_9EUKA</name>
<dbReference type="CDD" id="cd01089">
    <property type="entry name" value="PA2G4-like"/>
    <property type="match status" value="1"/>
</dbReference>
<dbReference type="Gene3D" id="1.10.10.10">
    <property type="entry name" value="Winged helix-like DNA-binding domain superfamily/Winged helix DNA-binding domain"/>
    <property type="match status" value="1"/>
</dbReference>
<dbReference type="PANTHER" id="PTHR10804">
    <property type="entry name" value="PROTEASE FAMILY M24 METHIONYL AMINOPEPTIDASE, AMINOPEPTIDASE P"/>
    <property type="match status" value="1"/>
</dbReference>
<dbReference type="Gene3D" id="3.90.230.10">
    <property type="entry name" value="Creatinase/methionine aminopeptidase superfamily"/>
    <property type="match status" value="1"/>
</dbReference>
<feature type="region of interest" description="Disordered" evidence="2">
    <location>
        <begin position="371"/>
        <end position="392"/>
    </location>
</feature>
<feature type="compositionally biased region" description="Basic and acidic residues" evidence="2">
    <location>
        <begin position="1"/>
        <end position="19"/>
    </location>
</feature>
<dbReference type="Pfam" id="PF00557">
    <property type="entry name" value="Peptidase_M24"/>
    <property type="match status" value="1"/>
</dbReference>
<proteinExistence type="inferred from homology"/>
<comment type="caution">
    <text evidence="4">The sequence shown here is derived from an EMBL/GenBank/DDBJ whole genome shotgun (WGS) entry which is preliminary data.</text>
</comment>
<dbReference type="SUPFAM" id="SSF55920">
    <property type="entry name" value="Creatinase/aminopeptidase"/>
    <property type="match status" value="1"/>
</dbReference>